<accession>A0AAU9IYQ3</accession>
<dbReference type="EMBL" id="CAJZBQ010000012">
    <property type="protein sequence ID" value="CAG9314636.1"/>
    <property type="molecule type" value="Genomic_DNA"/>
</dbReference>
<comment type="caution">
    <text evidence="1">The sequence shown here is derived from an EMBL/GenBank/DDBJ whole genome shotgun (WGS) entry which is preliminary data.</text>
</comment>
<sequence length="106" mass="12510">MLKLIINLMGNTFDKFQEGKVIADSLELIEMLIEWETLLIWRRNYGTKHYIQICIEEKYLGVKRSPALKKIGAMKKQLINIQQYIDKCSDEENQKLTEIFDTLKIS</sequence>
<evidence type="ECO:0000313" key="1">
    <source>
        <dbReference type="EMBL" id="CAG9314636.1"/>
    </source>
</evidence>
<protein>
    <submittedName>
        <fullName evidence="1">Uncharacterized protein</fullName>
    </submittedName>
</protein>
<reference evidence="1" key="1">
    <citation type="submission" date="2021-09" db="EMBL/GenBank/DDBJ databases">
        <authorList>
            <consortium name="AG Swart"/>
            <person name="Singh M."/>
            <person name="Singh A."/>
            <person name="Seah K."/>
            <person name="Emmerich C."/>
        </authorList>
    </citation>
    <scope>NUCLEOTIDE SEQUENCE</scope>
    <source>
        <strain evidence="1">ATCC30299</strain>
    </source>
</reference>
<organism evidence="1 2">
    <name type="scientific">Blepharisma stoltei</name>
    <dbReference type="NCBI Taxonomy" id="1481888"/>
    <lineage>
        <taxon>Eukaryota</taxon>
        <taxon>Sar</taxon>
        <taxon>Alveolata</taxon>
        <taxon>Ciliophora</taxon>
        <taxon>Postciliodesmatophora</taxon>
        <taxon>Heterotrichea</taxon>
        <taxon>Heterotrichida</taxon>
        <taxon>Blepharismidae</taxon>
        <taxon>Blepharisma</taxon>
    </lineage>
</organism>
<proteinExistence type="predicted"/>
<dbReference type="AlphaFoldDB" id="A0AAU9IYQ3"/>
<evidence type="ECO:0000313" key="2">
    <source>
        <dbReference type="Proteomes" id="UP001162131"/>
    </source>
</evidence>
<name>A0AAU9IYQ3_9CILI</name>
<dbReference type="Proteomes" id="UP001162131">
    <property type="component" value="Unassembled WGS sequence"/>
</dbReference>
<gene>
    <name evidence="1" type="ORF">BSTOLATCC_MIC11637</name>
</gene>
<keyword evidence="2" id="KW-1185">Reference proteome</keyword>